<sequence length="51" mass="5427">MSKPRSVPVNGSENEHQVSKAEAGRSGGQEPLSGSKKTKNENHSRHNNGEG</sequence>
<name>A0A5S5BQZ0_9BACL</name>
<evidence type="ECO:0000313" key="4">
    <source>
        <dbReference type="Proteomes" id="UP000323257"/>
    </source>
</evidence>
<evidence type="ECO:0000313" key="3">
    <source>
        <dbReference type="EMBL" id="TYP69354.1"/>
    </source>
</evidence>
<evidence type="ECO:0000256" key="2">
    <source>
        <dbReference type="SAM" id="MobiDB-lite"/>
    </source>
</evidence>
<accession>A0A5S5BQZ0</accession>
<evidence type="ECO:0000256" key="1">
    <source>
        <dbReference type="ARBA" id="ARBA00022969"/>
    </source>
</evidence>
<feature type="region of interest" description="Disordered" evidence="2">
    <location>
        <begin position="1"/>
        <end position="51"/>
    </location>
</feature>
<dbReference type="GO" id="GO:0030435">
    <property type="term" value="P:sporulation resulting in formation of a cellular spore"/>
    <property type="evidence" value="ECO:0007669"/>
    <property type="project" value="UniProtKB-KW"/>
</dbReference>
<protein>
    <submittedName>
        <fullName evidence="3">Small acid-soluble spore P family protein</fullName>
    </submittedName>
</protein>
<keyword evidence="1" id="KW-0749">Sporulation</keyword>
<proteinExistence type="predicted"/>
<dbReference type="OrthoDB" id="1684521at2"/>
<feature type="compositionally biased region" description="Basic and acidic residues" evidence="2">
    <location>
        <begin position="38"/>
        <end position="51"/>
    </location>
</feature>
<organism evidence="3 4">
    <name type="scientific">Paenibacillus methanolicus</name>
    <dbReference type="NCBI Taxonomy" id="582686"/>
    <lineage>
        <taxon>Bacteria</taxon>
        <taxon>Bacillati</taxon>
        <taxon>Bacillota</taxon>
        <taxon>Bacilli</taxon>
        <taxon>Bacillales</taxon>
        <taxon>Paenibacillaceae</taxon>
        <taxon>Paenibacillus</taxon>
    </lineage>
</organism>
<dbReference type="EMBL" id="VNHS01000015">
    <property type="protein sequence ID" value="TYP69354.1"/>
    <property type="molecule type" value="Genomic_DNA"/>
</dbReference>
<dbReference type="Proteomes" id="UP000323257">
    <property type="component" value="Unassembled WGS sequence"/>
</dbReference>
<dbReference type="Pfam" id="PF08179">
    <property type="entry name" value="SspP"/>
    <property type="match status" value="1"/>
</dbReference>
<dbReference type="AlphaFoldDB" id="A0A5S5BQZ0"/>
<feature type="compositionally biased region" description="Basic and acidic residues" evidence="2">
    <location>
        <begin position="13"/>
        <end position="23"/>
    </location>
</feature>
<reference evidence="3 4" key="1">
    <citation type="submission" date="2019-07" db="EMBL/GenBank/DDBJ databases">
        <title>Genomic Encyclopedia of Type Strains, Phase III (KMG-III): the genomes of soil and plant-associated and newly described type strains.</title>
        <authorList>
            <person name="Whitman W."/>
        </authorList>
    </citation>
    <scope>NUCLEOTIDE SEQUENCE [LARGE SCALE GENOMIC DNA]</scope>
    <source>
        <strain evidence="3 4">BL24</strain>
    </source>
</reference>
<dbReference type="InterPro" id="IPR012614">
    <property type="entry name" value="SASP_SspP"/>
</dbReference>
<comment type="caution">
    <text evidence="3">The sequence shown here is derived from an EMBL/GenBank/DDBJ whole genome shotgun (WGS) entry which is preliminary data.</text>
</comment>
<dbReference type="RefSeq" id="WP_148933038.1">
    <property type="nucleotide sequence ID" value="NZ_VNHS01000015.1"/>
</dbReference>
<gene>
    <name evidence="3" type="ORF">BCM02_11512</name>
</gene>
<keyword evidence="4" id="KW-1185">Reference proteome</keyword>